<dbReference type="EMBL" id="WJXA01000006">
    <property type="protein sequence ID" value="KAF7140664.1"/>
    <property type="molecule type" value="Genomic_DNA"/>
</dbReference>
<dbReference type="Proteomes" id="UP000626092">
    <property type="component" value="Unassembled WGS sequence"/>
</dbReference>
<keyword evidence="3" id="KW-0480">Metal-thiolate cluster</keyword>
<evidence type="ECO:0000256" key="2">
    <source>
        <dbReference type="ARBA" id="ARBA00022723"/>
    </source>
</evidence>
<reference evidence="4" key="1">
    <citation type="submission" date="2019-11" db="EMBL/GenBank/DDBJ databases">
        <authorList>
            <person name="Liu Y."/>
            <person name="Hou J."/>
            <person name="Li T.-Q."/>
            <person name="Guan C.-H."/>
            <person name="Wu X."/>
            <person name="Wu H.-Z."/>
            <person name="Ling F."/>
            <person name="Zhang R."/>
            <person name="Shi X.-G."/>
            <person name="Ren J.-P."/>
            <person name="Chen E.-F."/>
            <person name="Sun J.-M."/>
        </authorList>
    </citation>
    <scope>NUCLEOTIDE SEQUENCE</scope>
    <source>
        <strain evidence="4">Adult_tree_wgs_1</strain>
        <tissue evidence="4">Leaves</tissue>
    </source>
</reference>
<comment type="similarity">
    <text evidence="1">Belongs to the metallothionein superfamily. Type 15 family.</text>
</comment>
<keyword evidence="2" id="KW-0479">Metal-binding</keyword>
<proteinExistence type="inferred from homology"/>
<gene>
    <name evidence="4" type="ORF">RHSIM_Rhsim06G0198700</name>
</gene>
<dbReference type="OrthoDB" id="1723182at2759"/>
<sequence length="172" mass="19034">MSDKCGNCDCSDSSQCTKKGNAIVIETEKSYNETFVVDAPAAENDGKCKCGTGCSCVWYPPGQGKFKANCDAAVNVDDGVAMAAMVFRDHQGKILDGDVGRVHEKSVLQREFAAICLACDMAKEKRFFECILWVRRLANMLVDAVAFMAIRNSLPVWWRFSPHNQVLMFGLF</sequence>
<dbReference type="GO" id="GO:0008270">
    <property type="term" value="F:zinc ion binding"/>
    <property type="evidence" value="ECO:0007669"/>
    <property type="project" value="InterPro"/>
</dbReference>
<name>A0A834GR42_RHOSS</name>
<accession>A0A834GR42</accession>
<protein>
    <recommendedName>
        <fullName evidence="6">RNase H type-1 domain-containing protein</fullName>
    </recommendedName>
</protein>
<comment type="caution">
    <text evidence="4">The sequence shown here is derived from an EMBL/GenBank/DDBJ whole genome shotgun (WGS) entry which is preliminary data.</text>
</comment>
<dbReference type="PANTHER" id="PTHR33357">
    <property type="entry name" value="METALLOTHIONEIN-LIKE PROTEIN 3"/>
    <property type="match status" value="1"/>
</dbReference>
<evidence type="ECO:0000313" key="4">
    <source>
        <dbReference type="EMBL" id="KAF7140664.1"/>
    </source>
</evidence>
<keyword evidence="5" id="KW-1185">Reference proteome</keyword>
<dbReference type="GO" id="GO:0006878">
    <property type="term" value="P:intracellular copper ion homeostasis"/>
    <property type="evidence" value="ECO:0007669"/>
    <property type="project" value="InterPro"/>
</dbReference>
<dbReference type="PANTHER" id="PTHR33357:SF3">
    <property type="entry name" value="METALLOTHIONEIN-LIKE PROTEIN 3"/>
    <property type="match status" value="1"/>
</dbReference>
<evidence type="ECO:0000313" key="5">
    <source>
        <dbReference type="Proteomes" id="UP000626092"/>
    </source>
</evidence>
<evidence type="ECO:0000256" key="1">
    <source>
        <dbReference type="ARBA" id="ARBA00005802"/>
    </source>
</evidence>
<organism evidence="4 5">
    <name type="scientific">Rhododendron simsii</name>
    <name type="common">Sims's rhododendron</name>
    <dbReference type="NCBI Taxonomy" id="118357"/>
    <lineage>
        <taxon>Eukaryota</taxon>
        <taxon>Viridiplantae</taxon>
        <taxon>Streptophyta</taxon>
        <taxon>Embryophyta</taxon>
        <taxon>Tracheophyta</taxon>
        <taxon>Spermatophyta</taxon>
        <taxon>Magnoliopsida</taxon>
        <taxon>eudicotyledons</taxon>
        <taxon>Gunneridae</taxon>
        <taxon>Pentapetalae</taxon>
        <taxon>asterids</taxon>
        <taxon>Ericales</taxon>
        <taxon>Ericaceae</taxon>
        <taxon>Ericoideae</taxon>
        <taxon>Rhodoreae</taxon>
        <taxon>Rhododendron</taxon>
    </lineage>
</organism>
<dbReference type="InterPro" id="IPR044671">
    <property type="entry name" value="MT3"/>
</dbReference>
<evidence type="ECO:0000256" key="3">
    <source>
        <dbReference type="ARBA" id="ARBA00022851"/>
    </source>
</evidence>
<dbReference type="AlphaFoldDB" id="A0A834GR42"/>
<dbReference type="GO" id="GO:0005507">
    <property type="term" value="F:copper ion binding"/>
    <property type="evidence" value="ECO:0007669"/>
    <property type="project" value="InterPro"/>
</dbReference>
<evidence type="ECO:0008006" key="6">
    <source>
        <dbReference type="Google" id="ProtNLM"/>
    </source>
</evidence>